<feature type="region of interest" description="Disordered" evidence="1">
    <location>
        <begin position="1"/>
        <end position="33"/>
    </location>
</feature>
<dbReference type="Proteomes" id="UP001367508">
    <property type="component" value="Unassembled WGS sequence"/>
</dbReference>
<comment type="caution">
    <text evidence="2">The sequence shown here is derived from an EMBL/GenBank/DDBJ whole genome shotgun (WGS) entry which is preliminary data.</text>
</comment>
<dbReference type="AlphaFoldDB" id="A0AAN9PQE2"/>
<evidence type="ECO:0000256" key="1">
    <source>
        <dbReference type="SAM" id="MobiDB-lite"/>
    </source>
</evidence>
<organism evidence="2 3">
    <name type="scientific">Canavalia gladiata</name>
    <name type="common">Sword bean</name>
    <name type="synonym">Dolichos gladiatus</name>
    <dbReference type="NCBI Taxonomy" id="3824"/>
    <lineage>
        <taxon>Eukaryota</taxon>
        <taxon>Viridiplantae</taxon>
        <taxon>Streptophyta</taxon>
        <taxon>Embryophyta</taxon>
        <taxon>Tracheophyta</taxon>
        <taxon>Spermatophyta</taxon>
        <taxon>Magnoliopsida</taxon>
        <taxon>eudicotyledons</taxon>
        <taxon>Gunneridae</taxon>
        <taxon>Pentapetalae</taxon>
        <taxon>rosids</taxon>
        <taxon>fabids</taxon>
        <taxon>Fabales</taxon>
        <taxon>Fabaceae</taxon>
        <taxon>Papilionoideae</taxon>
        <taxon>50 kb inversion clade</taxon>
        <taxon>NPAAA clade</taxon>
        <taxon>indigoferoid/millettioid clade</taxon>
        <taxon>Phaseoleae</taxon>
        <taxon>Canavalia</taxon>
    </lineage>
</organism>
<accession>A0AAN9PQE2</accession>
<protein>
    <submittedName>
        <fullName evidence="2">Uncharacterized protein</fullName>
    </submittedName>
</protein>
<proteinExistence type="predicted"/>
<evidence type="ECO:0000313" key="2">
    <source>
        <dbReference type="EMBL" id="KAK7306529.1"/>
    </source>
</evidence>
<evidence type="ECO:0000313" key="3">
    <source>
        <dbReference type="Proteomes" id="UP001367508"/>
    </source>
</evidence>
<name>A0AAN9PQE2_CANGL</name>
<reference evidence="2 3" key="1">
    <citation type="submission" date="2024-01" db="EMBL/GenBank/DDBJ databases">
        <title>The genomes of 5 underutilized Papilionoideae crops provide insights into root nodulation and disease resistanc.</title>
        <authorList>
            <person name="Jiang F."/>
        </authorList>
    </citation>
    <scope>NUCLEOTIDE SEQUENCE [LARGE SCALE GENOMIC DNA]</scope>
    <source>
        <strain evidence="2">LVBAO_FW01</strain>
        <tissue evidence="2">Leaves</tissue>
    </source>
</reference>
<dbReference type="EMBL" id="JAYMYQ010000011">
    <property type="protein sequence ID" value="KAK7306529.1"/>
    <property type="molecule type" value="Genomic_DNA"/>
</dbReference>
<sequence>MRVIHERPLAQTEDNIEEGPETEQNRTGQSRQQKTLAQNQVSLFEYRGCFCPIVCVLLGNTSLSIDIFVVNPKCFTVNEIVEGSRWIAVTNSVESMVSVTLNLWR</sequence>
<gene>
    <name evidence="2" type="ORF">VNO77_44476</name>
</gene>
<keyword evidence="3" id="KW-1185">Reference proteome</keyword>